<evidence type="ECO:0000313" key="3">
    <source>
        <dbReference type="EMBL" id="VDL77676.1"/>
    </source>
</evidence>
<reference evidence="3 4" key="2">
    <citation type="submission" date="2018-11" db="EMBL/GenBank/DDBJ databases">
        <authorList>
            <consortium name="Pathogen Informatics"/>
        </authorList>
    </citation>
    <scope>NUCLEOTIDE SEQUENCE [LARGE SCALE GENOMIC DNA]</scope>
</reference>
<dbReference type="InterPro" id="IPR002035">
    <property type="entry name" value="VWF_A"/>
</dbReference>
<evidence type="ECO:0000313" key="5">
    <source>
        <dbReference type="WBParaSite" id="NBR_0001408601-mRNA-1"/>
    </source>
</evidence>
<accession>A0A0N4YC38</accession>
<evidence type="ECO:0000313" key="4">
    <source>
        <dbReference type="Proteomes" id="UP000271162"/>
    </source>
</evidence>
<reference evidence="5" key="1">
    <citation type="submission" date="2017-02" db="UniProtKB">
        <authorList>
            <consortium name="WormBaseParasite"/>
        </authorList>
    </citation>
    <scope>IDENTIFICATION</scope>
</reference>
<dbReference type="CDD" id="cd00198">
    <property type="entry name" value="vWFA"/>
    <property type="match status" value="1"/>
</dbReference>
<protein>
    <submittedName>
        <fullName evidence="5">VWFA domain-containing protein</fullName>
    </submittedName>
</protein>
<evidence type="ECO:0000256" key="1">
    <source>
        <dbReference type="SAM" id="MobiDB-lite"/>
    </source>
</evidence>
<proteinExistence type="predicted"/>
<evidence type="ECO:0000259" key="2">
    <source>
        <dbReference type="Pfam" id="PF13519"/>
    </source>
</evidence>
<dbReference type="PANTHER" id="PTHR48134:SF2">
    <property type="entry name" value="OS04G0609100 PROTEIN"/>
    <property type="match status" value="1"/>
</dbReference>
<keyword evidence="4" id="KW-1185">Reference proteome</keyword>
<dbReference type="EMBL" id="UYSL01021238">
    <property type="protein sequence ID" value="VDL77676.1"/>
    <property type="molecule type" value="Genomic_DNA"/>
</dbReference>
<sequence>RLEDEELQRQRDKEEQERLEEEKRRQEEEEKRKKEQERQQLEELKRQQELEEKARQELEKQMKEQEEKIRKAKEDEEKARIRARKAKEDEEEKRKQRVRQHLQEEAEKKRKKEEEEHKKRKKQLDQLQEELQEQRDEEERRKKEELELAKKRAAEEKRLQELEEERKRKEKELQEKIKKVEEKERADEVEEGKIRDEFNEKTIFEKLEIPHVTMMTPKVLRTYFWLGTVHAVGGTDEKPDFVELHDVCKIFPGSYVASREAFLTDNDFADIMGRNILEQYWKNDYPRNECADMPRTTAVLTRNGYVDVPRFARLPVLCVFGTLPVLKKYKVCGNGAHYIVNEDRCECINKEFDGTIIDPDTYGGYEKTLNFMKKIIRAVENVRVGIIIVNDYPTITLPINYYNYNELQAAIDKLSYVARSTKIGYSLHLAREALNKEKTDHKAVILITDGHFDTCSEKCWGSGHSYGYTNIVLNPIPAPILPPPPLPFIFIGPFFGGGFNPIIPAGPIIPPPILHPPPLFPHVGWQPAGHGTYTHNTPGDTAEKNLLNYKQDSEASKVMNDGIELVYIAVGPFLNRWNREHNAVMANIRNVAKGKAIIGTSKYAFDNKLLKQTINRVCNRIE</sequence>
<dbReference type="Gene3D" id="3.40.50.410">
    <property type="entry name" value="von Willebrand factor, type A domain"/>
    <property type="match status" value="1"/>
</dbReference>
<dbReference type="STRING" id="27835.A0A0N4YC38"/>
<dbReference type="Pfam" id="PF13519">
    <property type="entry name" value="VWA_2"/>
    <property type="match status" value="1"/>
</dbReference>
<dbReference type="OMA" id="PRNECAD"/>
<name>A0A0N4YC38_NIPBR</name>
<dbReference type="InterPro" id="IPR036465">
    <property type="entry name" value="vWFA_dom_sf"/>
</dbReference>
<feature type="compositionally biased region" description="Basic and acidic residues" evidence="1">
    <location>
        <begin position="132"/>
        <end position="143"/>
    </location>
</feature>
<feature type="compositionally biased region" description="Basic and acidic residues" evidence="1">
    <location>
        <begin position="101"/>
        <end position="117"/>
    </location>
</feature>
<dbReference type="AlphaFoldDB" id="A0A0N4YC38"/>
<gene>
    <name evidence="3" type="ORF">NBR_LOCUS14087</name>
</gene>
<organism evidence="5">
    <name type="scientific">Nippostrongylus brasiliensis</name>
    <name type="common">Rat hookworm</name>
    <dbReference type="NCBI Taxonomy" id="27835"/>
    <lineage>
        <taxon>Eukaryota</taxon>
        <taxon>Metazoa</taxon>
        <taxon>Ecdysozoa</taxon>
        <taxon>Nematoda</taxon>
        <taxon>Chromadorea</taxon>
        <taxon>Rhabditida</taxon>
        <taxon>Rhabditina</taxon>
        <taxon>Rhabditomorpha</taxon>
        <taxon>Strongyloidea</taxon>
        <taxon>Heligmosomidae</taxon>
        <taxon>Nippostrongylus</taxon>
    </lineage>
</organism>
<dbReference type="CDD" id="cd22249">
    <property type="entry name" value="UDM1_RNF168_RNF169-like"/>
    <property type="match status" value="1"/>
</dbReference>
<feature type="region of interest" description="Disordered" evidence="1">
    <location>
        <begin position="1"/>
        <end position="143"/>
    </location>
</feature>
<dbReference type="Proteomes" id="UP000271162">
    <property type="component" value="Unassembled WGS sequence"/>
</dbReference>
<dbReference type="WBParaSite" id="NBR_0001408601-mRNA-1">
    <property type="protein sequence ID" value="NBR_0001408601-mRNA-1"/>
    <property type="gene ID" value="NBR_0001408601"/>
</dbReference>
<feature type="compositionally biased region" description="Basic and acidic residues" evidence="1">
    <location>
        <begin position="7"/>
        <end position="94"/>
    </location>
</feature>
<dbReference type="SUPFAM" id="SSF53300">
    <property type="entry name" value="vWA-like"/>
    <property type="match status" value="1"/>
</dbReference>
<feature type="domain" description="VWFA" evidence="2">
    <location>
        <begin position="367"/>
        <end position="451"/>
    </location>
</feature>
<dbReference type="PANTHER" id="PTHR48134">
    <property type="entry name" value="GLYCOPROTEIN 96-92-RELATED-RELATED"/>
    <property type="match status" value="1"/>
</dbReference>